<proteinExistence type="inferred from homology"/>
<accession>A0A8J2LCX8</accession>
<evidence type="ECO:0008006" key="5">
    <source>
        <dbReference type="Google" id="ProtNLM"/>
    </source>
</evidence>
<evidence type="ECO:0000256" key="2">
    <source>
        <dbReference type="ARBA" id="ARBA00022801"/>
    </source>
</evidence>
<comment type="similarity">
    <text evidence="1">Belongs to the AB hydrolase superfamily.</text>
</comment>
<evidence type="ECO:0000256" key="1">
    <source>
        <dbReference type="ARBA" id="ARBA00008645"/>
    </source>
</evidence>
<dbReference type="EMBL" id="CAJVCH010480453">
    <property type="protein sequence ID" value="CAG7820504.1"/>
    <property type="molecule type" value="Genomic_DNA"/>
</dbReference>
<organism evidence="3 4">
    <name type="scientific">Allacma fusca</name>
    <dbReference type="NCBI Taxonomy" id="39272"/>
    <lineage>
        <taxon>Eukaryota</taxon>
        <taxon>Metazoa</taxon>
        <taxon>Ecdysozoa</taxon>
        <taxon>Arthropoda</taxon>
        <taxon>Hexapoda</taxon>
        <taxon>Collembola</taxon>
        <taxon>Symphypleona</taxon>
        <taxon>Sminthuridae</taxon>
        <taxon>Allacma</taxon>
    </lineage>
</organism>
<keyword evidence="2" id="KW-0378">Hydrolase</keyword>
<dbReference type="GO" id="GO:0016787">
    <property type="term" value="F:hydrolase activity"/>
    <property type="evidence" value="ECO:0007669"/>
    <property type="project" value="UniProtKB-KW"/>
</dbReference>
<sequence length="123" mass="13173">MTPFGKILARVAKAPCGNSLRYKSLVRGTSIPSTGATTTDSPKIDSHYWEEIRVPVPWGHVAGKAWGNKNGLPVLGIHGFLDNAGTFDTIAPLLLDSLYFVTLDLPGHGLSSRLPSGISYNIL</sequence>
<dbReference type="InterPro" id="IPR050266">
    <property type="entry name" value="AB_hydrolase_sf"/>
</dbReference>
<feature type="non-terminal residue" evidence="3">
    <location>
        <position position="1"/>
    </location>
</feature>
<name>A0A8J2LCX8_9HEXA</name>
<dbReference type="PANTHER" id="PTHR43798:SF14">
    <property type="entry name" value="SERINE HYDROLASE-LIKE PROTEIN DDB_G0286239"/>
    <property type="match status" value="1"/>
</dbReference>
<comment type="caution">
    <text evidence="3">The sequence shown here is derived from an EMBL/GenBank/DDBJ whole genome shotgun (WGS) entry which is preliminary data.</text>
</comment>
<dbReference type="PANTHER" id="PTHR43798">
    <property type="entry name" value="MONOACYLGLYCEROL LIPASE"/>
    <property type="match status" value="1"/>
</dbReference>
<dbReference type="GO" id="GO:0016020">
    <property type="term" value="C:membrane"/>
    <property type="evidence" value="ECO:0007669"/>
    <property type="project" value="TreeGrafter"/>
</dbReference>
<reference evidence="3" key="1">
    <citation type="submission" date="2021-06" db="EMBL/GenBank/DDBJ databases">
        <authorList>
            <person name="Hodson N. C."/>
            <person name="Mongue J. A."/>
            <person name="Jaron S. K."/>
        </authorList>
    </citation>
    <scope>NUCLEOTIDE SEQUENCE</scope>
</reference>
<gene>
    <name evidence="3" type="ORF">AFUS01_LOCUS30894</name>
</gene>
<evidence type="ECO:0000313" key="3">
    <source>
        <dbReference type="EMBL" id="CAG7820504.1"/>
    </source>
</evidence>
<dbReference type="AlphaFoldDB" id="A0A8J2LCX8"/>
<evidence type="ECO:0000313" key="4">
    <source>
        <dbReference type="Proteomes" id="UP000708208"/>
    </source>
</evidence>
<protein>
    <recommendedName>
        <fullName evidence="5">Serine hydrolase</fullName>
    </recommendedName>
</protein>
<dbReference type="Proteomes" id="UP000708208">
    <property type="component" value="Unassembled WGS sequence"/>
</dbReference>
<keyword evidence="4" id="KW-1185">Reference proteome</keyword>
<dbReference type="OrthoDB" id="6431331at2759"/>